<accession>A0ACB7FHG2</accession>
<dbReference type="Proteomes" id="UP000805704">
    <property type="component" value="Chromosome 11"/>
</dbReference>
<protein>
    <submittedName>
        <fullName evidence="1">Uncharacterized protein</fullName>
    </submittedName>
</protein>
<sequence length="78" mass="8751">MGGRGREQICAQPPKGTTAFEAEALERRRRLHRDQSAGKRLEWKETFDTGSAGRKGSLIRHIHQCGATPNHSHAARYI</sequence>
<name>A0ACB7FHG2_NIBAL</name>
<gene>
    <name evidence="1" type="ORF">GBF38_022052</name>
</gene>
<keyword evidence="2" id="KW-1185">Reference proteome</keyword>
<dbReference type="EMBL" id="CM024799">
    <property type="protein sequence ID" value="KAG8013599.1"/>
    <property type="molecule type" value="Genomic_DNA"/>
</dbReference>
<comment type="caution">
    <text evidence="1">The sequence shown here is derived from an EMBL/GenBank/DDBJ whole genome shotgun (WGS) entry which is preliminary data.</text>
</comment>
<proteinExistence type="predicted"/>
<reference evidence="1" key="1">
    <citation type="submission" date="2020-04" db="EMBL/GenBank/DDBJ databases">
        <title>A chromosome-scale assembly and high-density genetic map of the yellow drum (Nibea albiflora) genome.</title>
        <authorList>
            <person name="Xu D."/>
            <person name="Zhang W."/>
            <person name="Chen R."/>
            <person name="Tan P."/>
            <person name="Wang L."/>
            <person name="Song H."/>
            <person name="Tian L."/>
            <person name="Zhu Q."/>
            <person name="Wang B."/>
        </authorList>
    </citation>
    <scope>NUCLEOTIDE SEQUENCE</scope>
    <source>
        <strain evidence="1">ZJHYS-2018</strain>
    </source>
</reference>
<evidence type="ECO:0000313" key="2">
    <source>
        <dbReference type="Proteomes" id="UP000805704"/>
    </source>
</evidence>
<evidence type="ECO:0000313" key="1">
    <source>
        <dbReference type="EMBL" id="KAG8013599.1"/>
    </source>
</evidence>
<organism evidence="1 2">
    <name type="scientific">Nibea albiflora</name>
    <name type="common">Yellow drum</name>
    <name type="synonym">Corvina albiflora</name>
    <dbReference type="NCBI Taxonomy" id="240163"/>
    <lineage>
        <taxon>Eukaryota</taxon>
        <taxon>Metazoa</taxon>
        <taxon>Chordata</taxon>
        <taxon>Craniata</taxon>
        <taxon>Vertebrata</taxon>
        <taxon>Euteleostomi</taxon>
        <taxon>Actinopterygii</taxon>
        <taxon>Neopterygii</taxon>
        <taxon>Teleostei</taxon>
        <taxon>Neoteleostei</taxon>
        <taxon>Acanthomorphata</taxon>
        <taxon>Eupercaria</taxon>
        <taxon>Sciaenidae</taxon>
        <taxon>Nibea</taxon>
    </lineage>
</organism>